<reference evidence="13" key="3">
    <citation type="submission" date="2015-02" db="UniProtKB">
        <authorList>
            <consortium name="EnsemblProtists"/>
        </authorList>
    </citation>
    <scope>IDENTIFICATION</scope>
    <source>
        <strain evidence="13">DAOM BR144</strain>
    </source>
</reference>
<dbReference type="FunCoup" id="K3WWR3">
    <property type="interactions" value="431"/>
</dbReference>
<sequence>MSGTLSTVAMKESIKKDPLPWWLFGCAGMVATTLTVGAAASLTRSGASMLYWKPHGFLPPGNEIEWRNEFETYKEFCQHHQRKPMNLDDFKRNFKWEYAHRLLGQGTALAFTGPLAYFFVKDKLPVSIQAHLAGVLALGAAQMYVGRKMVRSNLEEHHRHEATDKIATFGLPAHAAFSMANMSLLLWTGFHLVSPSSRAVKLREITSSTALKEIGEIRKYFQAVTALLIGTIVAGTELAEIDGGKEYNTFPKMGKHWIPDGLFDQRPLLRNFYDNVAQVQLHHRLLAVGSLAAYTAVFLKARKPNVWQALPKESKTAMNVTMAAVGGQIVFGVTMLVNAVPMTLAMVHSSGAALILSSSLWTLYTLRFARTAGIAGAAAKTAAKNM</sequence>
<dbReference type="EnsemblProtists" id="PYU1_T009411">
    <property type="protein sequence ID" value="PYU1_T009411"/>
    <property type="gene ID" value="PYU1_G009393"/>
</dbReference>
<dbReference type="HOGENOM" id="CLU_017627_0_0_1"/>
<evidence type="ECO:0000256" key="5">
    <source>
        <dbReference type="ARBA" id="ARBA00022989"/>
    </source>
</evidence>
<accession>K3WWR3</accession>
<organism evidence="13 14">
    <name type="scientific">Globisporangium ultimum (strain ATCC 200006 / CBS 805.95 / DAOM BR144)</name>
    <name type="common">Pythium ultimum</name>
    <dbReference type="NCBI Taxonomy" id="431595"/>
    <lineage>
        <taxon>Eukaryota</taxon>
        <taxon>Sar</taxon>
        <taxon>Stramenopiles</taxon>
        <taxon>Oomycota</taxon>
        <taxon>Peronosporomycetes</taxon>
        <taxon>Pythiales</taxon>
        <taxon>Pythiaceae</taxon>
        <taxon>Globisporangium</taxon>
    </lineage>
</organism>
<feature type="transmembrane region" description="Helical" evidence="12">
    <location>
        <begin position="126"/>
        <end position="145"/>
    </location>
</feature>
<proteinExistence type="predicted"/>
<keyword evidence="7" id="KW-0408">Iron</keyword>
<keyword evidence="4" id="KW-0479">Metal-binding</keyword>
<dbReference type="Pfam" id="PF02628">
    <property type="entry name" value="COX15-CtaA"/>
    <property type="match status" value="1"/>
</dbReference>
<evidence type="ECO:0000256" key="3">
    <source>
        <dbReference type="ARBA" id="ARBA00022692"/>
    </source>
</evidence>
<feature type="transmembrane region" description="Helical" evidence="12">
    <location>
        <begin position="281"/>
        <end position="299"/>
    </location>
</feature>
<feature type="transmembrane region" description="Helical" evidence="12">
    <location>
        <begin position="102"/>
        <end position="120"/>
    </location>
</feature>
<comment type="pathway">
    <text evidence="10">Porphyrin-containing compound metabolism; heme A biosynthesis; heme A from heme O: step 1/1.</text>
</comment>
<dbReference type="GO" id="GO:0006784">
    <property type="term" value="P:heme A biosynthetic process"/>
    <property type="evidence" value="ECO:0007669"/>
    <property type="project" value="InterPro"/>
</dbReference>
<dbReference type="eggNOG" id="KOG2725">
    <property type="taxonomic scope" value="Eukaryota"/>
</dbReference>
<feature type="transmembrane region" description="Helical" evidence="12">
    <location>
        <begin position="320"/>
        <end position="340"/>
    </location>
</feature>
<dbReference type="Proteomes" id="UP000019132">
    <property type="component" value="Unassembled WGS sequence"/>
</dbReference>
<comment type="cofactor">
    <cofactor evidence="1">
        <name>heme b</name>
        <dbReference type="ChEBI" id="CHEBI:60344"/>
    </cofactor>
</comment>
<evidence type="ECO:0000256" key="2">
    <source>
        <dbReference type="ARBA" id="ARBA00004141"/>
    </source>
</evidence>
<dbReference type="VEuPathDB" id="FungiDB:PYU1_G009393"/>
<evidence type="ECO:0000256" key="10">
    <source>
        <dbReference type="ARBA" id="ARBA00044501"/>
    </source>
</evidence>
<protein>
    <recommendedName>
        <fullName evidence="15">Cytochrome oxidase assembly protein</fullName>
    </recommendedName>
</protein>
<dbReference type="PANTHER" id="PTHR23289">
    <property type="entry name" value="CYTOCHROME C OXIDASE ASSEMBLY PROTEIN COX15"/>
    <property type="match status" value="1"/>
</dbReference>
<reference evidence="14" key="1">
    <citation type="journal article" date="2010" name="Genome Biol.">
        <title>Genome sequence of the necrotrophic plant pathogen Pythium ultimum reveals original pathogenicity mechanisms and effector repertoire.</title>
        <authorList>
            <person name="Levesque C.A."/>
            <person name="Brouwer H."/>
            <person name="Cano L."/>
            <person name="Hamilton J.P."/>
            <person name="Holt C."/>
            <person name="Huitema E."/>
            <person name="Raffaele S."/>
            <person name="Robideau G.P."/>
            <person name="Thines M."/>
            <person name="Win J."/>
            <person name="Zerillo M.M."/>
            <person name="Beakes G.W."/>
            <person name="Boore J.L."/>
            <person name="Busam D."/>
            <person name="Dumas B."/>
            <person name="Ferriera S."/>
            <person name="Fuerstenberg S.I."/>
            <person name="Gachon C.M."/>
            <person name="Gaulin E."/>
            <person name="Govers F."/>
            <person name="Grenville-Briggs L."/>
            <person name="Horner N."/>
            <person name="Hostetler J."/>
            <person name="Jiang R.H."/>
            <person name="Johnson J."/>
            <person name="Krajaejun T."/>
            <person name="Lin H."/>
            <person name="Meijer H.J."/>
            <person name="Moore B."/>
            <person name="Morris P."/>
            <person name="Phuntmart V."/>
            <person name="Puiu D."/>
            <person name="Shetty J."/>
            <person name="Stajich J.E."/>
            <person name="Tripathy S."/>
            <person name="Wawra S."/>
            <person name="van West P."/>
            <person name="Whitty B.R."/>
            <person name="Coutinho P.M."/>
            <person name="Henrissat B."/>
            <person name="Martin F."/>
            <person name="Thomas P.D."/>
            <person name="Tyler B.M."/>
            <person name="De Vries R.P."/>
            <person name="Kamoun S."/>
            <person name="Yandell M."/>
            <person name="Tisserat N."/>
            <person name="Buell C.R."/>
        </authorList>
    </citation>
    <scope>NUCLEOTIDE SEQUENCE</scope>
    <source>
        <strain evidence="14">DAOM:BR144</strain>
    </source>
</reference>
<dbReference type="EMBL" id="GL376622">
    <property type="status" value="NOT_ANNOTATED_CDS"/>
    <property type="molecule type" value="Genomic_DNA"/>
</dbReference>
<dbReference type="InterPro" id="IPR023754">
    <property type="entry name" value="HemeA_Synthase_type2"/>
</dbReference>
<feature type="transmembrane region" description="Helical" evidence="12">
    <location>
        <begin position="20"/>
        <end position="43"/>
    </location>
</feature>
<evidence type="ECO:0008006" key="15">
    <source>
        <dbReference type="Google" id="ProtNLM"/>
    </source>
</evidence>
<evidence type="ECO:0000313" key="13">
    <source>
        <dbReference type="EnsemblProtists" id="PYU1_T009411"/>
    </source>
</evidence>
<dbReference type="InterPro" id="IPR003780">
    <property type="entry name" value="COX15/CtaA_fam"/>
</dbReference>
<keyword evidence="5 12" id="KW-1133">Transmembrane helix</keyword>
<evidence type="ECO:0000256" key="11">
    <source>
        <dbReference type="ARBA" id="ARBA00048044"/>
    </source>
</evidence>
<keyword evidence="3 12" id="KW-0812">Transmembrane</keyword>
<name>K3WWR3_GLOUD</name>
<dbReference type="GO" id="GO:0046872">
    <property type="term" value="F:metal ion binding"/>
    <property type="evidence" value="ECO:0007669"/>
    <property type="project" value="UniProtKB-KW"/>
</dbReference>
<dbReference type="GO" id="GO:0016653">
    <property type="term" value="F:oxidoreductase activity, acting on NAD(P)H, heme protein as acceptor"/>
    <property type="evidence" value="ECO:0007669"/>
    <property type="project" value="TreeGrafter"/>
</dbReference>
<evidence type="ECO:0000256" key="6">
    <source>
        <dbReference type="ARBA" id="ARBA00023002"/>
    </source>
</evidence>
<evidence type="ECO:0000256" key="12">
    <source>
        <dbReference type="SAM" id="Phobius"/>
    </source>
</evidence>
<comment type="subcellular location">
    <subcellularLocation>
        <location evidence="2">Membrane</location>
        <topology evidence="2">Multi-pass membrane protein</topology>
    </subcellularLocation>
</comment>
<keyword evidence="9 12" id="KW-0472">Membrane</keyword>
<dbReference type="AlphaFoldDB" id="K3WWR3"/>
<feature type="transmembrane region" description="Helical" evidence="12">
    <location>
        <begin position="166"/>
        <end position="187"/>
    </location>
</feature>
<dbReference type="GO" id="GO:0005743">
    <property type="term" value="C:mitochondrial inner membrane"/>
    <property type="evidence" value="ECO:0007669"/>
    <property type="project" value="TreeGrafter"/>
</dbReference>
<dbReference type="PANTHER" id="PTHR23289:SF2">
    <property type="entry name" value="CYTOCHROME C OXIDASE ASSEMBLY PROTEIN COX15 HOMOLOG"/>
    <property type="match status" value="1"/>
</dbReference>
<evidence type="ECO:0000256" key="7">
    <source>
        <dbReference type="ARBA" id="ARBA00023004"/>
    </source>
</evidence>
<evidence type="ECO:0000256" key="8">
    <source>
        <dbReference type="ARBA" id="ARBA00023133"/>
    </source>
</evidence>
<dbReference type="InParanoid" id="K3WWR3"/>
<comment type="catalytic activity">
    <reaction evidence="11">
        <text>Fe(II)-heme o + 2 A + H2O = Fe(II)-heme a + 2 AH2</text>
        <dbReference type="Rhea" id="RHEA:63388"/>
        <dbReference type="ChEBI" id="CHEBI:13193"/>
        <dbReference type="ChEBI" id="CHEBI:15377"/>
        <dbReference type="ChEBI" id="CHEBI:17499"/>
        <dbReference type="ChEBI" id="CHEBI:60530"/>
        <dbReference type="ChEBI" id="CHEBI:61715"/>
        <dbReference type="EC" id="1.17.99.9"/>
    </reaction>
    <physiologicalReaction direction="left-to-right" evidence="11">
        <dbReference type="Rhea" id="RHEA:63389"/>
    </physiologicalReaction>
</comment>
<evidence type="ECO:0000256" key="1">
    <source>
        <dbReference type="ARBA" id="ARBA00001970"/>
    </source>
</evidence>
<evidence type="ECO:0000256" key="4">
    <source>
        <dbReference type="ARBA" id="ARBA00022723"/>
    </source>
</evidence>
<dbReference type="STRING" id="431595.K3WWR3"/>
<evidence type="ECO:0000313" key="14">
    <source>
        <dbReference type="Proteomes" id="UP000019132"/>
    </source>
</evidence>
<evidence type="ECO:0000256" key="9">
    <source>
        <dbReference type="ARBA" id="ARBA00023136"/>
    </source>
</evidence>
<keyword evidence="6" id="KW-0560">Oxidoreductase</keyword>
<dbReference type="GO" id="GO:0120547">
    <property type="term" value="F:heme A synthase activity"/>
    <property type="evidence" value="ECO:0007669"/>
    <property type="project" value="UniProtKB-EC"/>
</dbReference>
<keyword evidence="8" id="KW-0350">Heme biosynthesis</keyword>
<feature type="transmembrane region" description="Helical" evidence="12">
    <location>
        <begin position="346"/>
        <end position="364"/>
    </location>
</feature>
<reference evidence="14" key="2">
    <citation type="submission" date="2010-04" db="EMBL/GenBank/DDBJ databases">
        <authorList>
            <person name="Buell R."/>
            <person name="Hamilton J."/>
            <person name="Hostetler J."/>
        </authorList>
    </citation>
    <scope>NUCLEOTIDE SEQUENCE [LARGE SCALE GENOMIC DNA]</scope>
    <source>
        <strain evidence="14">DAOM:BR144</strain>
    </source>
</reference>
<keyword evidence="14" id="KW-1185">Reference proteome</keyword>
<dbReference type="OMA" id="WLNFLAN"/>